<dbReference type="HOGENOM" id="CLU_2658836_0_0_1"/>
<accession>A0A0E0NJU1</accession>
<evidence type="ECO:0000256" key="1">
    <source>
        <dbReference type="SAM" id="MobiDB-lite"/>
    </source>
</evidence>
<sequence>MGGGGARRGEANQILSHDHERKRRAYTGNRDHEFTTVRKWVMQILNQINRQIKDESGKEPNNRLGQRYRSLNKEYT</sequence>
<evidence type="ECO:0000313" key="2">
    <source>
        <dbReference type="EnsemblPlants" id="ORUFI02G31050.1"/>
    </source>
</evidence>
<feature type="compositionally biased region" description="Basic and acidic residues" evidence="1">
    <location>
        <begin position="51"/>
        <end position="61"/>
    </location>
</feature>
<reference evidence="2" key="2">
    <citation type="submission" date="2015-06" db="UniProtKB">
        <authorList>
            <consortium name="EnsemblPlants"/>
        </authorList>
    </citation>
    <scope>IDENTIFICATION</scope>
</reference>
<dbReference type="AlphaFoldDB" id="A0A0E0NJU1"/>
<dbReference type="Proteomes" id="UP000008022">
    <property type="component" value="Unassembled WGS sequence"/>
</dbReference>
<dbReference type="EnsemblPlants" id="ORUFI02G31050.1">
    <property type="protein sequence ID" value="ORUFI02G31050.1"/>
    <property type="gene ID" value="ORUFI02G31050"/>
</dbReference>
<reference evidence="3" key="1">
    <citation type="submission" date="2013-06" db="EMBL/GenBank/DDBJ databases">
        <authorList>
            <person name="Zhao Q."/>
        </authorList>
    </citation>
    <scope>NUCLEOTIDE SEQUENCE</scope>
    <source>
        <strain evidence="3">cv. W1943</strain>
    </source>
</reference>
<organism evidence="2 3">
    <name type="scientific">Oryza rufipogon</name>
    <name type="common">Brownbeard rice</name>
    <name type="synonym">Asian wild rice</name>
    <dbReference type="NCBI Taxonomy" id="4529"/>
    <lineage>
        <taxon>Eukaryota</taxon>
        <taxon>Viridiplantae</taxon>
        <taxon>Streptophyta</taxon>
        <taxon>Embryophyta</taxon>
        <taxon>Tracheophyta</taxon>
        <taxon>Spermatophyta</taxon>
        <taxon>Magnoliopsida</taxon>
        <taxon>Liliopsida</taxon>
        <taxon>Poales</taxon>
        <taxon>Poaceae</taxon>
        <taxon>BOP clade</taxon>
        <taxon>Oryzoideae</taxon>
        <taxon>Oryzeae</taxon>
        <taxon>Oryzinae</taxon>
        <taxon>Oryza</taxon>
    </lineage>
</organism>
<feature type="region of interest" description="Disordered" evidence="1">
    <location>
        <begin position="51"/>
        <end position="76"/>
    </location>
</feature>
<name>A0A0E0NJU1_ORYRU</name>
<proteinExistence type="predicted"/>
<dbReference type="Gramene" id="ORUFI02G31050.1">
    <property type="protein sequence ID" value="ORUFI02G31050.1"/>
    <property type="gene ID" value="ORUFI02G31050"/>
</dbReference>
<feature type="region of interest" description="Disordered" evidence="1">
    <location>
        <begin position="1"/>
        <end position="30"/>
    </location>
</feature>
<protein>
    <submittedName>
        <fullName evidence="2">Uncharacterized protein</fullName>
    </submittedName>
</protein>
<keyword evidence="3" id="KW-1185">Reference proteome</keyword>
<evidence type="ECO:0000313" key="3">
    <source>
        <dbReference type="Proteomes" id="UP000008022"/>
    </source>
</evidence>